<accession>A0A5B7YI31</accession>
<evidence type="ECO:0000256" key="1">
    <source>
        <dbReference type="ARBA" id="ARBA00022475"/>
    </source>
</evidence>
<evidence type="ECO:0000256" key="2">
    <source>
        <dbReference type="ARBA" id="ARBA00022490"/>
    </source>
</evidence>
<keyword evidence="1 4" id="KW-1003">Cell membrane</keyword>
<evidence type="ECO:0000313" key="5">
    <source>
        <dbReference type="EMBL" id="QCZ95168.1"/>
    </source>
</evidence>
<dbReference type="KEGG" id="salk:FBQ74_07415"/>
<keyword evidence="3 4" id="KW-0472">Membrane</keyword>
<dbReference type="RefSeq" id="WP_139757897.1">
    <property type="nucleotide sequence ID" value="NZ_CP039852.1"/>
</dbReference>
<dbReference type="EMBL" id="CP039852">
    <property type="protein sequence ID" value="QCZ95168.1"/>
    <property type="molecule type" value="Genomic_DNA"/>
</dbReference>
<dbReference type="Pfam" id="PF04356">
    <property type="entry name" value="DUF489"/>
    <property type="match status" value="1"/>
</dbReference>
<evidence type="ECO:0000256" key="4">
    <source>
        <dbReference type="HAMAP-Rule" id="MF_00695"/>
    </source>
</evidence>
<name>A0A5B7YI31_9ALTE</name>
<comment type="subcellular location">
    <subcellularLocation>
        <location evidence="4">Cytoplasm</location>
    </subcellularLocation>
    <subcellularLocation>
        <location evidence="4">Cell membrane</location>
        <topology evidence="4">Peripheral membrane protein</topology>
        <orientation evidence="4">Cytoplasmic side</orientation>
    </subcellularLocation>
</comment>
<dbReference type="NCBIfam" id="NF001246">
    <property type="entry name" value="PRK00218.1-2"/>
    <property type="match status" value="1"/>
</dbReference>
<keyword evidence="6" id="KW-1185">Reference proteome</keyword>
<protein>
    <recommendedName>
        <fullName evidence="4">High frequency lysogenization protein HflD homolog</fullName>
    </recommendedName>
</protein>
<dbReference type="HAMAP" id="MF_00695">
    <property type="entry name" value="HflD_protein"/>
    <property type="match status" value="1"/>
</dbReference>
<dbReference type="InterPro" id="IPR007451">
    <property type="entry name" value="HflD"/>
</dbReference>
<dbReference type="OrthoDB" id="9788031at2"/>
<dbReference type="GO" id="GO:0005737">
    <property type="term" value="C:cytoplasm"/>
    <property type="evidence" value="ECO:0007669"/>
    <property type="project" value="UniProtKB-SubCell"/>
</dbReference>
<sequence>MLEPHIEQHLALAGVCQAAALVKQVARNGSVDNTAFEASLSSILVTDPESPQHVFGSLENLKTGYQTLLAQLSDKSASKDTELTRYIASLLGLERKLAAKPDALAELGNRISHVQRQLAHVSFEDSQIAGSLASIYSDIISPLAPRIQVAGNPDHLRQPVNQQRVRALLLAGVRAAVMWRQMGGRRRQILFNRKRIVESASQALKLINS</sequence>
<comment type="similarity">
    <text evidence="4">Belongs to the HflD family.</text>
</comment>
<evidence type="ECO:0000256" key="3">
    <source>
        <dbReference type="ARBA" id="ARBA00023136"/>
    </source>
</evidence>
<dbReference type="NCBIfam" id="NF001248">
    <property type="entry name" value="PRK00218.1-4"/>
    <property type="match status" value="1"/>
</dbReference>
<dbReference type="Proteomes" id="UP000304912">
    <property type="component" value="Chromosome"/>
</dbReference>
<dbReference type="AlphaFoldDB" id="A0A5B7YI31"/>
<organism evidence="5 6">
    <name type="scientific">Salinimonas iocasae</name>
    <dbReference type="NCBI Taxonomy" id="2572577"/>
    <lineage>
        <taxon>Bacteria</taxon>
        <taxon>Pseudomonadati</taxon>
        <taxon>Pseudomonadota</taxon>
        <taxon>Gammaproteobacteria</taxon>
        <taxon>Alteromonadales</taxon>
        <taxon>Alteromonadaceae</taxon>
        <taxon>Alteromonas/Salinimonas group</taxon>
        <taxon>Salinimonas</taxon>
    </lineage>
</organism>
<gene>
    <name evidence="4 5" type="primary">hflD</name>
    <name evidence="5" type="ORF">FBQ74_07415</name>
</gene>
<proteinExistence type="inferred from homology"/>
<keyword evidence="2 4" id="KW-0963">Cytoplasm</keyword>
<dbReference type="GO" id="GO:0005886">
    <property type="term" value="C:plasma membrane"/>
    <property type="evidence" value="ECO:0007669"/>
    <property type="project" value="UniProtKB-SubCell"/>
</dbReference>
<dbReference type="SUPFAM" id="SSF101322">
    <property type="entry name" value="YcfC-like"/>
    <property type="match status" value="1"/>
</dbReference>
<dbReference type="PANTHER" id="PTHR38100">
    <property type="entry name" value="HIGH FREQUENCY LYSOGENIZATION PROTEIN HFLD"/>
    <property type="match status" value="1"/>
</dbReference>
<dbReference type="Gene3D" id="1.10.3890.10">
    <property type="entry name" value="HflD-like"/>
    <property type="match status" value="1"/>
</dbReference>
<dbReference type="InterPro" id="IPR035932">
    <property type="entry name" value="HflD-like_sf"/>
</dbReference>
<dbReference type="PANTHER" id="PTHR38100:SF1">
    <property type="entry name" value="HIGH FREQUENCY LYSOGENIZATION PROTEIN HFLD"/>
    <property type="match status" value="1"/>
</dbReference>
<reference evidence="5 6" key="1">
    <citation type="submission" date="2019-04" db="EMBL/GenBank/DDBJ databases">
        <title>Salinimonas iocasae sp. nov., a halophilic bacterium isolated from the outer tube casing of tubeworms in Okinawa Trough.</title>
        <authorList>
            <person name="Zhang H."/>
            <person name="Wang H."/>
            <person name="Li C."/>
        </authorList>
    </citation>
    <scope>NUCLEOTIDE SEQUENCE [LARGE SCALE GENOMIC DNA]</scope>
    <source>
        <strain evidence="5 6">KX18D6</strain>
    </source>
</reference>
<evidence type="ECO:0000313" key="6">
    <source>
        <dbReference type="Proteomes" id="UP000304912"/>
    </source>
</evidence>